<dbReference type="Pfam" id="PF18044">
    <property type="entry name" value="zf-CCCH_4"/>
    <property type="match status" value="1"/>
</dbReference>
<feature type="domain" description="C3H1-type" evidence="6">
    <location>
        <begin position="307"/>
        <end position="334"/>
    </location>
</feature>
<feature type="compositionally biased region" description="Low complexity" evidence="5">
    <location>
        <begin position="209"/>
        <end position="218"/>
    </location>
</feature>
<dbReference type="SUPFAM" id="SSF90229">
    <property type="entry name" value="CCCH zinc finger"/>
    <property type="match status" value="1"/>
</dbReference>
<sequence>MSNLITVKIPLASILEDIATKKVASCRGINFVATKRGFRLDQANASMQVMAHLGEVHVEIDQEAWKGNIVKSLPTDRVLAPQTPLVRKKDNIVGKMIANAANSSAKKDEPTLDELIGENQAASAAHVAAIQVRNGKLTTVLKEHNTPVAPEPANISLPPSPTLTPVEELTPDQIRIKELEAIIAKLNTKFTIDPTKTTVNDIITGKNISRPSTPQRRTPTPPPSPRARALLAKHMANPIFPDLGKYPMLTPPPSPPPIPYATRPYALVVKDNLPPAVPNTRPQQGAPISSFQHLIPLVQKARNQNSRLASVQCRFYAQGRCRNGLNCRFAHTGEVTITARAPKEPTFKLGESRANKKTQLFIEEFIASKRGLSPQKKIDLSWVSHPRSFTEWCLAMWNSVNGHDLTRPFNRTLFLAAIKAALPQGSRVREILTKANLLMGYFKMTTSEVVKKIFSTQPVHSLADFANVNIPLAVNLKHGLFFVPYQYTDPPPFIL</sequence>
<feature type="region of interest" description="Disordered" evidence="5">
    <location>
        <begin position="205"/>
        <end position="226"/>
    </location>
</feature>
<evidence type="ECO:0000256" key="4">
    <source>
        <dbReference type="PROSITE-ProRule" id="PRU00723"/>
    </source>
</evidence>
<accession>A0A2Z5PT76</accession>
<dbReference type="EMBL" id="LC006255">
    <property type="protein sequence ID" value="BAT50983.1"/>
    <property type="molecule type" value="Genomic_RNA"/>
</dbReference>
<dbReference type="PROSITE" id="PS50103">
    <property type="entry name" value="ZF_C3H1"/>
    <property type="match status" value="1"/>
</dbReference>
<evidence type="ECO:0000256" key="3">
    <source>
        <dbReference type="ARBA" id="ARBA00022833"/>
    </source>
</evidence>
<feature type="zinc finger region" description="C3H1-type" evidence="4">
    <location>
        <begin position="307"/>
        <end position="334"/>
    </location>
</feature>
<evidence type="ECO:0000256" key="5">
    <source>
        <dbReference type="SAM" id="MobiDB-lite"/>
    </source>
</evidence>
<organism evidence="7">
    <name type="scientific">Yado-nushi virus 1-B</name>
    <dbReference type="NCBI Taxonomy" id="2094185"/>
    <lineage>
        <taxon>Viruses</taxon>
        <taxon>Riboviria</taxon>
        <taxon>dsRNA viruses</taxon>
    </lineage>
</organism>
<keyword evidence="1 4" id="KW-0479">Metal-binding</keyword>
<reference evidence="7" key="1">
    <citation type="journal article" date="2016" name="Nat. Microbiol.">
        <title>A capsidless ssRNA virus hosted by an unrelated dsRNA virus.</title>
        <authorList>
            <person name="Zhang R."/>
            <person name="Hisano S."/>
            <person name="Tani A."/>
            <person name="Kondo H."/>
            <person name="Kanematsu S."/>
            <person name="Suzuki N."/>
        </authorList>
    </citation>
    <scope>NUCLEOTIDE SEQUENCE</scope>
    <source>
        <strain evidence="7">1-W1032/S5</strain>
    </source>
</reference>
<dbReference type="InterPro" id="IPR036855">
    <property type="entry name" value="Znf_CCCH_sf"/>
</dbReference>
<protein>
    <submittedName>
        <fullName evidence="7">Protein 1</fullName>
    </submittedName>
</protein>
<dbReference type="InterPro" id="IPR041367">
    <property type="entry name" value="Znf-CCCH_4"/>
</dbReference>
<name>A0A2Z5PT76_9VIRU</name>
<keyword evidence="3 4" id="KW-0862">Zinc</keyword>
<keyword evidence="2 4" id="KW-0863">Zinc-finger</keyword>
<reference evidence="7" key="2">
    <citation type="journal article" date="2018" name="Virus Res.">
        <title>A neo-virus lifestyle exhibited by a (+)ssRNA virus hosted in an unrelated dsRNA virus: Taxonomic and evolutionary considerations.</title>
        <authorList>
            <person name="Hisano S."/>
            <person name="Zhang R."/>
            <person name="Faruk M.I."/>
            <person name="Kondo H."/>
            <person name="Suzuki N."/>
        </authorList>
    </citation>
    <scope>NUCLEOTIDE SEQUENCE</scope>
    <source>
        <strain evidence="7">1-W1032/S5</strain>
    </source>
</reference>
<evidence type="ECO:0000259" key="6">
    <source>
        <dbReference type="PROSITE" id="PS50103"/>
    </source>
</evidence>
<dbReference type="GO" id="GO:0008270">
    <property type="term" value="F:zinc ion binding"/>
    <property type="evidence" value="ECO:0007669"/>
    <property type="project" value="UniProtKB-KW"/>
</dbReference>
<evidence type="ECO:0000256" key="2">
    <source>
        <dbReference type="ARBA" id="ARBA00022771"/>
    </source>
</evidence>
<dbReference type="Gene3D" id="4.10.1000.10">
    <property type="entry name" value="Zinc finger, CCCH-type"/>
    <property type="match status" value="1"/>
</dbReference>
<proteinExistence type="predicted"/>
<evidence type="ECO:0000313" key="7">
    <source>
        <dbReference type="EMBL" id="BAT50983.1"/>
    </source>
</evidence>
<evidence type="ECO:0000256" key="1">
    <source>
        <dbReference type="ARBA" id="ARBA00022723"/>
    </source>
</evidence>
<dbReference type="InterPro" id="IPR000571">
    <property type="entry name" value="Znf_CCCH"/>
</dbReference>